<accession>A0A540NIG2</accession>
<proteinExistence type="predicted"/>
<dbReference type="STRING" id="106549.A0A540NIG2"/>
<dbReference type="CDD" id="cd00121">
    <property type="entry name" value="MATH"/>
    <property type="match status" value="1"/>
</dbReference>
<evidence type="ECO:0000256" key="1">
    <source>
        <dbReference type="ARBA" id="ARBA00022786"/>
    </source>
</evidence>
<organism evidence="3 4">
    <name type="scientific">Malus baccata</name>
    <name type="common">Siberian crab apple</name>
    <name type="synonym">Pyrus baccata</name>
    <dbReference type="NCBI Taxonomy" id="106549"/>
    <lineage>
        <taxon>Eukaryota</taxon>
        <taxon>Viridiplantae</taxon>
        <taxon>Streptophyta</taxon>
        <taxon>Embryophyta</taxon>
        <taxon>Tracheophyta</taxon>
        <taxon>Spermatophyta</taxon>
        <taxon>Magnoliopsida</taxon>
        <taxon>eudicotyledons</taxon>
        <taxon>Gunneridae</taxon>
        <taxon>Pentapetalae</taxon>
        <taxon>rosids</taxon>
        <taxon>fabids</taxon>
        <taxon>Rosales</taxon>
        <taxon>Rosaceae</taxon>
        <taxon>Amygdaloideae</taxon>
        <taxon>Maleae</taxon>
        <taxon>Malus</taxon>
    </lineage>
</organism>
<sequence length="299" mass="34519">MYLDAADSGTLPNGWSRYVQFSLAVVNQIHSKDSVTKVDVKRVLEEQYGGWEELPQTNPGFNNTPFKFTRYSNAYMLVDIQDSDKEKIICNVDEKDIAEHLRIRLKKEQEEKEDKRRYKAQAHLYTVIKNPNLVMANRRRLQKSLAYQCSFSVSGFGPRDKTTHIAPVTPQEEAQSVGQLRGVSSQHSAELKLFLEVEFGPNLRPIPPPDKTKEDILLFFKLYEPEKQELRFVGRLSLKSFTKPVEILTKLNQLAGFSLDDELEIYEVKRYHPNAELRLLEVLDHKIYKPALFVMTVAS</sequence>
<dbReference type="InterPro" id="IPR024729">
    <property type="entry name" value="USP7_ICP0-binding_dom"/>
</dbReference>
<reference evidence="3 4" key="1">
    <citation type="journal article" date="2019" name="G3 (Bethesda)">
        <title>Sequencing of a Wild Apple (Malus baccata) Genome Unravels the Differences Between Cultivated and Wild Apple Species Regarding Disease Resistance and Cold Tolerance.</title>
        <authorList>
            <person name="Chen X."/>
        </authorList>
    </citation>
    <scope>NUCLEOTIDE SEQUENCE [LARGE SCALE GENOMIC DNA]</scope>
    <source>
        <strain evidence="4">cv. Shandingzi</strain>
        <tissue evidence="3">Leaves</tissue>
    </source>
</reference>
<evidence type="ECO:0000259" key="2">
    <source>
        <dbReference type="Pfam" id="PF12436"/>
    </source>
</evidence>
<dbReference type="PANTHER" id="PTHR46236:SF35">
    <property type="entry name" value="MATH DOMAIN-CONTAINING PROTEIN"/>
    <property type="match status" value="1"/>
</dbReference>
<dbReference type="Pfam" id="PF12436">
    <property type="entry name" value="USP7_ICP0_bdg"/>
    <property type="match status" value="1"/>
</dbReference>
<evidence type="ECO:0000313" key="4">
    <source>
        <dbReference type="Proteomes" id="UP000315295"/>
    </source>
</evidence>
<dbReference type="EMBL" id="VIEB01000036">
    <property type="protein sequence ID" value="TQE10837.1"/>
    <property type="molecule type" value="Genomic_DNA"/>
</dbReference>
<dbReference type="Proteomes" id="UP000315295">
    <property type="component" value="Unassembled WGS sequence"/>
</dbReference>
<protein>
    <recommendedName>
        <fullName evidence="2">Ubiquitin carboxyl-terminal hydrolase 7 ICP0-binding domain-containing protein</fullName>
    </recommendedName>
</protein>
<keyword evidence="1" id="KW-0833">Ubl conjugation pathway</keyword>
<dbReference type="InterPro" id="IPR050804">
    <property type="entry name" value="MCC"/>
</dbReference>
<dbReference type="InterPro" id="IPR002083">
    <property type="entry name" value="MATH/TRAF_dom"/>
</dbReference>
<keyword evidence="4" id="KW-1185">Reference proteome</keyword>
<dbReference type="AlphaFoldDB" id="A0A540NIG2"/>
<feature type="domain" description="Ubiquitin carboxyl-terminal hydrolase 7 ICP0-binding" evidence="2">
    <location>
        <begin position="161"/>
        <end position="268"/>
    </location>
</feature>
<dbReference type="PANTHER" id="PTHR46236">
    <property type="entry name" value="TRAF-LIKE SUPERFAMILY PROTEIN"/>
    <property type="match status" value="1"/>
</dbReference>
<dbReference type="GO" id="GO:0140096">
    <property type="term" value="F:catalytic activity, acting on a protein"/>
    <property type="evidence" value="ECO:0007669"/>
    <property type="project" value="UniProtKB-ARBA"/>
</dbReference>
<dbReference type="Gene3D" id="3.10.20.90">
    <property type="entry name" value="Phosphatidylinositol 3-kinase Catalytic Subunit, Chain A, domain 1"/>
    <property type="match status" value="1"/>
</dbReference>
<gene>
    <name evidence="3" type="ORF">C1H46_003537</name>
</gene>
<evidence type="ECO:0000313" key="3">
    <source>
        <dbReference type="EMBL" id="TQE10837.1"/>
    </source>
</evidence>
<name>A0A540NIG2_MALBA</name>
<comment type="caution">
    <text evidence="3">The sequence shown here is derived from an EMBL/GenBank/DDBJ whole genome shotgun (WGS) entry which is preliminary data.</text>
</comment>